<dbReference type="PATRIC" id="fig|1121015.4.peg.411"/>
<dbReference type="OrthoDB" id="9807744at2"/>
<evidence type="ECO:0000256" key="1">
    <source>
        <dbReference type="SAM" id="Phobius"/>
    </source>
</evidence>
<evidence type="ECO:0000313" key="4">
    <source>
        <dbReference type="Proteomes" id="UP000029385"/>
    </source>
</evidence>
<feature type="transmembrane region" description="Helical" evidence="1">
    <location>
        <begin position="152"/>
        <end position="169"/>
    </location>
</feature>
<feature type="transmembrane region" description="Helical" evidence="1">
    <location>
        <begin position="108"/>
        <end position="125"/>
    </location>
</feature>
<gene>
    <name evidence="3" type="ORF">N789_02080</name>
</gene>
<dbReference type="PANTHER" id="PTHR30590:SF2">
    <property type="entry name" value="INNER MEMBRANE PROTEIN"/>
    <property type="match status" value="1"/>
</dbReference>
<feature type="transmembrane region" description="Helical" evidence="1">
    <location>
        <begin position="209"/>
        <end position="228"/>
    </location>
</feature>
<evidence type="ECO:0000313" key="3">
    <source>
        <dbReference type="EMBL" id="KFN44826.1"/>
    </source>
</evidence>
<dbReference type="STRING" id="1121015.GCA_000420545_01361"/>
<feature type="domain" description="DUF418" evidence="2">
    <location>
        <begin position="309"/>
        <end position="473"/>
    </location>
</feature>
<dbReference type="Proteomes" id="UP000029385">
    <property type="component" value="Unassembled WGS sequence"/>
</dbReference>
<feature type="transmembrane region" description="Helical" evidence="1">
    <location>
        <begin position="292"/>
        <end position="315"/>
    </location>
</feature>
<proteinExistence type="predicted"/>
<keyword evidence="4" id="KW-1185">Reference proteome</keyword>
<dbReference type="PANTHER" id="PTHR30590">
    <property type="entry name" value="INNER MEMBRANE PROTEIN"/>
    <property type="match status" value="1"/>
</dbReference>
<sequence>MSDIASSASESGLAPVSRSERIHALDIIRGFALIGIFLMNVEWFTRPITFLGTGVDASQTGIDYAASWFVYTFVQGKFWTLFSLLFGMGFAVMLTRAERADRAFMTPYLRRIAGLLLFGSAHFVLIWTGDILHDYAVTAFALLLITSRSWKIWAGVFVSVAVAGVAMQLTGHESLMQAAGMTAFVLLVVALLMFFLNRKNASLSRYYKWGASLYSVFFALGLLGWVVMSAAPQLMPKETAQDVQKRHEQFDERMAERAKDAAEETRIFTTGTYAESVVFRGEKYMEELPRSAGLSMLALPMFLIGFWFVRSGVMADWRRHLPMFRRLASWTLPLGLAMTLTSVLLHPSSTPSPDRNLTSMITGILFQWAMLPMCIGYFSTLICLLGTSIGEKVLSPLRFAGQMALTNYLCASLIGTWYFSGYGLGHYGQVGRAGQVLFVAVVFSLQLIFSYFWLAKFRYGPMEWLWRAITYWQLPPMLRRAGD</sequence>
<dbReference type="InterPro" id="IPR007349">
    <property type="entry name" value="DUF418"/>
</dbReference>
<name>A0A091AZF5_9GAMM</name>
<dbReference type="RefSeq" id="WP_022968997.1">
    <property type="nucleotide sequence ID" value="NZ_ATVD01000002.1"/>
</dbReference>
<keyword evidence="1" id="KW-0472">Membrane</keyword>
<dbReference type="eggNOG" id="COG2311">
    <property type="taxonomic scope" value="Bacteria"/>
</dbReference>
<dbReference type="AlphaFoldDB" id="A0A091AZF5"/>
<feature type="transmembrane region" description="Helical" evidence="1">
    <location>
        <begin position="27"/>
        <end position="45"/>
    </location>
</feature>
<reference evidence="3 4" key="1">
    <citation type="submission" date="2013-09" db="EMBL/GenBank/DDBJ databases">
        <title>Genome sequencing of Arenimonas oryziterrae.</title>
        <authorList>
            <person name="Chen F."/>
            <person name="Wang G."/>
        </authorList>
    </citation>
    <scope>NUCLEOTIDE SEQUENCE [LARGE SCALE GENOMIC DNA]</scope>
    <source>
        <strain evidence="3 4">YC6267</strain>
    </source>
</reference>
<evidence type="ECO:0000259" key="2">
    <source>
        <dbReference type="Pfam" id="PF04235"/>
    </source>
</evidence>
<protein>
    <recommendedName>
        <fullName evidence="2">DUF418 domain-containing protein</fullName>
    </recommendedName>
</protein>
<keyword evidence="1" id="KW-0812">Transmembrane</keyword>
<feature type="transmembrane region" description="Helical" evidence="1">
    <location>
        <begin position="327"/>
        <end position="345"/>
    </location>
</feature>
<organism evidence="3 4">
    <name type="scientific">Arenimonas oryziterrae DSM 21050 = YC6267</name>
    <dbReference type="NCBI Taxonomy" id="1121015"/>
    <lineage>
        <taxon>Bacteria</taxon>
        <taxon>Pseudomonadati</taxon>
        <taxon>Pseudomonadota</taxon>
        <taxon>Gammaproteobacteria</taxon>
        <taxon>Lysobacterales</taxon>
        <taxon>Lysobacteraceae</taxon>
        <taxon>Arenimonas</taxon>
    </lineage>
</organism>
<dbReference type="Pfam" id="PF04235">
    <property type="entry name" value="DUF418"/>
    <property type="match status" value="1"/>
</dbReference>
<comment type="caution">
    <text evidence="3">The sequence shown here is derived from an EMBL/GenBank/DDBJ whole genome shotgun (WGS) entry which is preliminary data.</text>
</comment>
<feature type="transmembrane region" description="Helical" evidence="1">
    <location>
        <begin position="131"/>
        <end position="147"/>
    </location>
</feature>
<feature type="transmembrane region" description="Helical" evidence="1">
    <location>
        <begin position="432"/>
        <end position="454"/>
    </location>
</feature>
<feature type="transmembrane region" description="Helical" evidence="1">
    <location>
        <begin position="365"/>
        <end position="387"/>
    </location>
</feature>
<accession>A0A091AZF5</accession>
<feature type="transmembrane region" description="Helical" evidence="1">
    <location>
        <begin position="399"/>
        <end position="420"/>
    </location>
</feature>
<dbReference type="EMBL" id="AVCI01000001">
    <property type="protein sequence ID" value="KFN44826.1"/>
    <property type="molecule type" value="Genomic_DNA"/>
</dbReference>
<feature type="transmembrane region" description="Helical" evidence="1">
    <location>
        <begin position="175"/>
        <end position="197"/>
    </location>
</feature>
<dbReference type="InterPro" id="IPR052529">
    <property type="entry name" value="Bact_Transport_Assoc"/>
</dbReference>
<keyword evidence="1" id="KW-1133">Transmembrane helix</keyword>